<feature type="region of interest" description="Disordered" evidence="2">
    <location>
        <begin position="908"/>
        <end position="928"/>
    </location>
</feature>
<dbReference type="OrthoDB" id="413460at2759"/>
<evidence type="ECO:0000259" key="3">
    <source>
        <dbReference type="PROSITE" id="PS51192"/>
    </source>
</evidence>
<dbReference type="VEuPathDB" id="TriTrypDB:Lsey_0072_0150"/>
<protein>
    <submittedName>
        <fullName evidence="5">Putative Dna excision/repair protein SNF2</fullName>
    </submittedName>
</protein>
<dbReference type="SMART" id="SM00487">
    <property type="entry name" value="DEXDc"/>
    <property type="match status" value="1"/>
</dbReference>
<keyword evidence="1" id="KW-0378">Hydrolase</keyword>
<proteinExistence type="predicted"/>
<dbReference type="Pfam" id="PF00271">
    <property type="entry name" value="Helicase_C"/>
    <property type="match status" value="1"/>
</dbReference>
<dbReference type="GO" id="GO:0005524">
    <property type="term" value="F:ATP binding"/>
    <property type="evidence" value="ECO:0007669"/>
    <property type="project" value="InterPro"/>
</dbReference>
<keyword evidence="6" id="KW-1185">Reference proteome</keyword>
<dbReference type="OMA" id="NSFDDMW"/>
<dbReference type="InterPro" id="IPR049730">
    <property type="entry name" value="SNF2/RAD54-like_C"/>
</dbReference>
<evidence type="ECO:0000256" key="2">
    <source>
        <dbReference type="SAM" id="MobiDB-lite"/>
    </source>
</evidence>
<organism evidence="5 6">
    <name type="scientific">Leptomonas seymouri</name>
    <dbReference type="NCBI Taxonomy" id="5684"/>
    <lineage>
        <taxon>Eukaryota</taxon>
        <taxon>Discoba</taxon>
        <taxon>Euglenozoa</taxon>
        <taxon>Kinetoplastea</taxon>
        <taxon>Metakinetoplastina</taxon>
        <taxon>Trypanosomatida</taxon>
        <taxon>Trypanosomatidae</taxon>
        <taxon>Leishmaniinae</taxon>
        <taxon>Leptomonas</taxon>
    </lineage>
</organism>
<feature type="domain" description="Helicase C-terminal" evidence="4">
    <location>
        <begin position="430"/>
        <end position="584"/>
    </location>
</feature>
<dbReference type="InterPro" id="IPR027417">
    <property type="entry name" value="P-loop_NTPase"/>
</dbReference>
<dbReference type="InterPro" id="IPR038718">
    <property type="entry name" value="SNF2-like_sf"/>
</dbReference>
<comment type="caution">
    <text evidence="5">The sequence shown here is derived from an EMBL/GenBank/DDBJ whole genome shotgun (WGS) entry which is preliminary data.</text>
</comment>
<evidence type="ECO:0000259" key="4">
    <source>
        <dbReference type="PROSITE" id="PS51194"/>
    </source>
</evidence>
<dbReference type="PROSITE" id="PS51194">
    <property type="entry name" value="HELICASE_CTER"/>
    <property type="match status" value="1"/>
</dbReference>
<feature type="compositionally biased region" description="Pro residues" evidence="2">
    <location>
        <begin position="609"/>
        <end position="620"/>
    </location>
</feature>
<feature type="compositionally biased region" description="Polar residues" evidence="2">
    <location>
        <begin position="912"/>
        <end position="927"/>
    </location>
</feature>
<sequence>MEHDDVLDDLLSWTGGSTLCGTKGPPPRRPSLQESCVNTAPCPADVTTLAGAAQPRKTEDGRGLLERAASCGEGDRIVAPENAIQLPDSVQSRLLPHQREGVQWLYARHCKSRACLLADEMGLGKTVQVAVFLGELYRRKLIKTSVLIVPSTLVPMWEAALSDWGGGEMHRLIEVIHNEPRKRRQARWRKLKYGLPCVFLTTYGVLRQDAADMSAALVDYVVLDEAHLIKDPSTCAFKSALALSARHKIALSGTPLMNSFDDMWSVFRFLDVSIMSVSRADFNAVSTTLLRGNERDASCGQREAAAAELRKLQAAIRPFMLRREKKGLANVVSSTKQDVIVWVRMTDVQQQQYEAFLESKGATAASASPSGATSNDAGTNPLLLLTMLSLTCNHPWLNLVDAAFDAAVAQPFTAPLPEMGDIFAGAKLWVALQLLVRCTRQGRKSLVFSRSKRLLRLLSCLLRDWRVPHVQVDGDTSSEHRFAEVQRFNDSPDVWVCLLTTQVGGVGLTFTATSAVVLLDPSWNPSADAQAVDRVHRIGQTRDVVVFRLATCGTVEEKIYRNQIFKRMAALQSMSVDAAGDSAELSCEAGVGEAEPTAPPAPTEQQRPSPSPPPPPPPHEQTPTELYRYFTRLQLRSMFVMDDVDRSSTAEQLEVLHPHRVDDDLRRDLTRIDGVCNVSDNSCVLTESVDPSGTAELDLLPSSASASQKEKVRGVEEPVSVCVSPRTRCRSGSLPTLLSSATAEGHPLCSAAPLAPPSMQRQRVEEAALDAFPKDGGSSCIKDDVRDACNNVETVLAGTCGVSRWASGGHTPVHLLGHRSSPAPQPSPAEGYAPDPCSSALAVSGGGAQQTQTPPFCLLEGLTAAAVADGGVRVPLSPDEGSASFPVGWDELEVEATGFASAPTMGHDGASGETTSFDLHSPPSSMPANAKSCTLAAVTLPDHLHRLPQEAEAKGAREGEEEVSVGSSEFASCRSSCEVR</sequence>
<dbReference type="PANTHER" id="PTHR45629">
    <property type="entry name" value="SNF2/RAD54 FAMILY MEMBER"/>
    <property type="match status" value="1"/>
</dbReference>
<feature type="region of interest" description="Disordered" evidence="2">
    <location>
        <begin position="951"/>
        <end position="980"/>
    </location>
</feature>
<dbReference type="InterPro" id="IPR001650">
    <property type="entry name" value="Helicase_C-like"/>
</dbReference>
<dbReference type="GO" id="GO:0015616">
    <property type="term" value="F:DNA translocase activity"/>
    <property type="evidence" value="ECO:0007669"/>
    <property type="project" value="TreeGrafter"/>
</dbReference>
<dbReference type="SMART" id="SM00490">
    <property type="entry name" value="HELICc"/>
    <property type="match status" value="1"/>
</dbReference>
<accession>A0A0N1HYE0</accession>
<feature type="region of interest" description="Disordered" evidence="2">
    <location>
        <begin position="584"/>
        <end position="623"/>
    </location>
</feature>
<dbReference type="Gene3D" id="3.40.50.10810">
    <property type="entry name" value="Tandem AAA-ATPase domain"/>
    <property type="match status" value="1"/>
</dbReference>
<evidence type="ECO:0000256" key="1">
    <source>
        <dbReference type="ARBA" id="ARBA00022801"/>
    </source>
</evidence>
<feature type="domain" description="Helicase ATP-binding" evidence="3">
    <location>
        <begin position="106"/>
        <end position="273"/>
    </location>
</feature>
<dbReference type="EMBL" id="LJSK01000072">
    <property type="protein sequence ID" value="KPI87838.1"/>
    <property type="molecule type" value="Genomic_DNA"/>
</dbReference>
<evidence type="ECO:0000313" key="6">
    <source>
        <dbReference type="Proteomes" id="UP000038009"/>
    </source>
</evidence>
<dbReference type="InterPro" id="IPR014001">
    <property type="entry name" value="Helicase_ATP-bd"/>
</dbReference>
<dbReference type="InterPro" id="IPR000330">
    <property type="entry name" value="SNF2_N"/>
</dbReference>
<dbReference type="GO" id="GO:0016787">
    <property type="term" value="F:hydrolase activity"/>
    <property type="evidence" value="ECO:0007669"/>
    <property type="project" value="UniProtKB-KW"/>
</dbReference>
<dbReference type="Pfam" id="PF00176">
    <property type="entry name" value="SNF2-rel_dom"/>
    <property type="match status" value="1"/>
</dbReference>
<dbReference type="Gene3D" id="3.40.50.300">
    <property type="entry name" value="P-loop containing nucleotide triphosphate hydrolases"/>
    <property type="match status" value="1"/>
</dbReference>
<dbReference type="SUPFAM" id="SSF52540">
    <property type="entry name" value="P-loop containing nucleoside triphosphate hydrolases"/>
    <property type="match status" value="2"/>
</dbReference>
<reference evidence="5 6" key="1">
    <citation type="journal article" date="2015" name="PLoS Pathog.">
        <title>Leptomonas seymouri: Adaptations to the Dixenous Life Cycle Analyzed by Genome Sequencing, Transcriptome Profiling and Co-infection with Leishmania donovani.</title>
        <authorList>
            <person name="Kraeva N."/>
            <person name="Butenko A."/>
            <person name="Hlavacova J."/>
            <person name="Kostygov A."/>
            <person name="Myskova J."/>
            <person name="Grybchuk D."/>
            <person name="Lestinova T."/>
            <person name="Votypka J."/>
            <person name="Volf P."/>
            <person name="Opperdoes F."/>
            <person name="Flegontov P."/>
            <person name="Lukes J."/>
            <person name="Yurchenko V."/>
        </authorList>
    </citation>
    <scope>NUCLEOTIDE SEQUENCE [LARGE SCALE GENOMIC DNA]</scope>
    <source>
        <strain evidence="5 6">ATCC 30220</strain>
    </source>
</reference>
<dbReference type="Proteomes" id="UP000038009">
    <property type="component" value="Unassembled WGS sequence"/>
</dbReference>
<name>A0A0N1HYE0_LEPSE</name>
<dbReference type="AlphaFoldDB" id="A0A0N1HYE0"/>
<dbReference type="PANTHER" id="PTHR45629:SF7">
    <property type="entry name" value="DNA EXCISION REPAIR PROTEIN ERCC-6-RELATED"/>
    <property type="match status" value="1"/>
</dbReference>
<gene>
    <name evidence="5" type="ORF">ABL78_3065</name>
</gene>
<dbReference type="InterPro" id="IPR050496">
    <property type="entry name" value="SNF2_RAD54_helicase_repair"/>
</dbReference>
<dbReference type="CDD" id="cd18793">
    <property type="entry name" value="SF2_C_SNF"/>
    <property type="match status" value="1"/>
</dbReference>
<evidence type="ECO:0000313" key="5">
    <source>
        <dbReference type="EMBL" id="KPI87838.1"/>
    </source>
</evidence>
<dbReference type="PROSITE" id="PS51192">
    <property type="entry name" value="HELICASE_ATP_BIND_1"/>
    <property type="match status" value="1"/>
</dbReference>